<proteinExistence type="predicted"/>
<evidence type="ECO:0000313" key="2">
    <source>
        <dbReference type="EMBL" id="AZS37727.1"/>
    </source>
</evidence>
<organism evidence="2 3">
    <name type="scientific">Microbacterium lemovicicum</name>
    <dbReference type="NCBI Taxonomy" id="1072463"/>
    <lineage>
        <taxon>Bacteria</taxon>
        <taxon>Bacillati</taxon>
        <taxon>Actinomycetota</taxon>
        <taxon>Actinomycetes</taxon>
        <taxon>Micrococcales</taxon>
        <taxon>Microbacteriaceae</taxon>
        <taxon>Microbacterium</taxon>
    </lineage>
</organism>
<dbReference type="RefSeq" id="WP_127096247.1">
    <property type="nucleotide sequence ID" value="NZ_CP031423.1"/>
</dbReference>
<feature type="region of interest" description="Disordered" evidence="1">
    <location>
        <begin position="1"/>
        <end position="64"/>
    </location>
</feature>
<dbReference type="KEGG" id="mlv:CVS47_02373"/>
<dbReference type="Proteomes" id="UP000276888">
    <property type="component" value="Chromosome"/>
</dbReference>
<dbReference type="EMBL" id="CP031423">
    <property type="protein sequence ID" value="AZS37727.1"/>
    <property type="molecule type" value="Genomic_DNA"/>
</dbReference>
<feature type="compositionally biased region" description="Polar residues" evidence="1">
    <location>
        <begin position="32"/>
        <end position="41"/>
    </location>
</feature>
<evidence type="ECO:0000313" key="3">
    <source>
        <dbReference type="Proteomes" id="UP000276888"/>
    </source>
</evidence>
<name>A0A3Q9J0M9_9MICO</name>
<evidence type="ECO:0000256" key="1">
    <source>
        <dbReference type="SAM" id="MobiDB-lite"/>
    </source>
</evidence>
<protein>
    <submittedName>
        <fullName evidence="2">Uncharacterized protein</fullName>
    </submittedName>
</protein>
<reference evidence="2 3" key="1">
    <citation type="submission" date="2018-08" db="EMBL/GenBank/DDBJ databases">
        <title>Microbacterium lemovicicum sp. nov., a bacterium isolated from a natural uranium-rich soil.</title>
        <authorList>
            <person name="ORTET P."/>
        </authorList>
    </citation>
    <scope>NUCLEOTIDE SEQUENCE [LARGE SCALE GENOMIC DNA]</scope>
    <source>
        <strain evidence="2 3">Viu22</strain>
    </source>
</reference>
<accession>A0A3Q9J0M9</accession>
<dbReference type="AlphaFoldDB" id="A0A3Q9J0M9"/>
<sequence length="64" mass="6209">MSDHADANLKGDPGADTEADTASGGAPEDPQTPESTYTGETDASGAGEESTDDGGQPVDNPSGG</sequence>
<keyword evidence="3" id="KW-1185">Reference proteome</keyword>
<gene>
    <name evidence="2" type="ORF">CVS47_02373</name>
</gene>